<evidence type="ECO:0000256" key="14">
    <source>
        <dbReference type="ARBA" id="ARBA00023004"/>
    </source>
</evidence>
<dbReference type="EC" id="2.7.13.3" evidence="4"/>
<dbReference type="Proteomes" id="UP001407405">
    <property type="component" value="Unassembled WGS sequence"/>
</dbReference>
<dbReference type="PRINTS" id="PR00344">
    <property type="entry name" value="BCTRLSENSOR"/>
</dbReference>
<evidence type="ECO:0000256" key="13">
    <source>
        <dbReference type="ARBA" id="ARBA00022840"/>
    </source>
</evidence>
<gene>
    <name evidence="21" type="ORF">AAIG11_04520</name>
</gene>
<dbReference type="CDD" id="cd16917">
    <property type="entry name" value="HATPase_UhpB-NarQ-NarX-like"/>
    <property type="match status" value="1"/>
</dbReference>
<evidence type="ECO:0000313" key="21">
    <source>
        <dbReference type="EMBL" id="MEN1759730.1"/>
    </source>
</evidence>
<comment type="subcellular location">
    <subcellularLocation>
        <location evidence="3">Cytoplasm</location>
    </subcellularLocation>
</comment>
<keyword evidence="16" id="KW-0411">Iron-sulfur</keyword>
<evidence type="ECO:0000256" key="3">
    <source>
        <dbReference type="ARBA" id="ARBA00004496"/>
    </source>
</evidence>
<evidence type="ECO:0000256" key="6">
    <source>
        <dbReference type="ARBA" id="ARBA00022485"/>
    </source>
</evidence>
<comment type="cofactor">
    <cofactor evidence="2">
        <name>[4Fe-4S] cluster</name>
        <dbReference type="ChEBI" id="CHEBI:49883"/>
    </cofactor>
</comment>
<dbReference type="SMART" id="SM00387">
    <property type="entry name" value="HATPase_c"/>
    <property type="match status" value="1"/>
</dbReference>
<dbReference type="InterPro" id="IPR003594">
    <property type="entry name" value="HATPase_dom"/>
</dbReference>
<evidence type="ECO:0000256" key="12">
    <source>
        <dbReference type="ARBA" id="ARBA00022777"/>
    </source>
</evidence>
<evidence type="ECO:0000256" key="19">
    <source>
        <dbReference type="SAM" id="Coils"/>
    </source>
</evidence>
<feature type="coiled-coil region" evidence="19">
    <location>
        <begin position="98"/>
        <end position="167"/>
    </location>
</feature>
<evidence type="ECO:0000256" key="9">
    <source>
        <dbReference type="ARBA" id="ARBA00022679"/>
    </source>
</evidence>
<keyword evidence="22" id="KW-1185">Reference proteome</keyword>
<keyword evidence="15" id="KW-0902">Two-component regulatory system</keyword>
<dbReference type="EMBL" id="JBCITM010000003">
    <property type="protein sequence ID" value="MEN1759730.1"/>
    <property type="molecule type" value="Genomic_DNA"/>
</dbReference>
<evidence type="ECO:0000313" key="22">
    <source>
        <dbReference type="Proteomes" id="UP001407405"/>
    </source>
</evidence>
<comment type="caution">
    <text evidence="21">The sequence shown here is derived from an EMBL/GenBank/DDBJ whole genome shotgun (WGS) entry which is preliminary data.</text>
</comment>
<keyword evidence="10" id="KW-0479">Metal-binding</keyword>
<dbReference type="GO" id="GO:0016301">
    <property type="term" value="F:kinase activity"/>
    <property type="evidence" value="ECO:0007669"/>
    <property type="project" value="UniProtKB-KW"/>
</dbReference>
<keyword evidence="8" id="KW-0597">Phosphoprotein</keyword>
<dbReference type="SUPFAM" id="SSF55874">
    <property type="entry name" value="ATPase domain of HSP90 chaperone/DNA topoisomerase II/histidine kinase"/>
    <property type="match status" value="1"/>
</dbReference>
<keyword evidence="12 21" id="KW-0418">Kinase</keyword>
<keyword evidence="9" id="KW-0808">Transferase</keyword>
<reference evidence="21 22" key="1">
    <citation type="submission" date="2024-04" db="EMBL/GenBank/DDBJ databases">
        <title>Genome sequencing and metabolic network reconstruction of aminoacids and betaine degradation by Anoxynatronum sibiricum.</title>
        <authorList>
            <person name="Detkova E.N."/>
            <person name="Boltjanskaja Y.V."/>
            <person name="Mardanov A.V."/>
            <person name="Kevbrin V."/>
        </authorList>
    </citation>
    <scope>NUCLEOTIDE SEQUENCE [LARGE SCALE GENOMIC DNA]</scope>
    <source>
        <strain evidence="21 22">Z-7981</strain>
    </source>
</reference>
<evidence type="ECO:0000256" key="8">
    <source>
        <dbReference type="ARBA" id="ARBA00022553"/>
    </source>
</evidence>
<dbReference type="PANTHER" id="PTHR24421">
    <property type="entry name" value="NITRATE/NITRITE SENSOR PROTEIN NARX-RELATED"/>
    <property type="match status" value="1"/>
</dbReference>
<dbReference type="InterPro" id="IPR008595">
    <property type="entry name" value="DegS"/>
</dbReference>
<evidence type="ECO:0000256" key="11">
    <source>
        <dbReference type="ARBA" id="ARBA00022741"/>
    </source>
</evidence>
<evidence type="ECO:0000256" key="15">
    <source>
        <dbReference type="ARBA" id="ARBA00023012"/>
    </source>
</evidence>
<evidence type="ECO:0000256" key="7">
    <source>
        <dbReference type="ARBA" id="ARBA00022490"/>
    </source>
</evidence>
<dbReference type="PROSITE" id="PS50109">
    <property type="entry name" value="HIS_KIN"/>
    <property type="match status" value="1"/>
</dbReference>
<dbReference type="Gene3D" id="3.30.565.10">
    <property type="entry name" value="Histidine kinase-like ATPase, C-terminal domain"/>
    <property type="match status" value="1"/>
</dbReference>
<dbReference type="Gene3D" id="1.20.5.1930">
    <property type="match status" value="1"/>
</dbReference>
<dbReference type="Pfam" id="PF02518">
    <property type="entry name" value="HATPase_c"/>
    <property type="match status" value="1"/>
</dbReference>
<name>A0ABU9VS86_9CLOT</name>
<evidence type="ECO:0000256" key="4">
    <source>
        <dbReference type="ARBA" id="ARBA00012438"/>
    </source>
</evidence>
<feature type="coiled-coil region" evidence="19">
    <location>
        <begin position="34"/>
        <end position="68"/>
    </location>
</feature>
<evidence type="ECO:0000256" key="18">
    <source>
        <dbReference type="ARBA" id="ARBA00030800"/>
    </source>
</evidence>
<dbReference type="InterPro" id="IPR036890">
    <property type="entry name" value="HATPase_C_sf"/>
</dbReference>
<dbReference type="InterPro" id="IPR004358">
    <property type="entry name" value="Sig_transdc_His_kin-like_C"/>
</dbReference>
<dbReference type="InterPro" id="IPR011712">
    <property type="entry name" value="Sig_transdc_His_kin_sub3_dim/P"/>
</dbReference>
<dbReference type="InterPro" id="IPR050482">
    <property type="entry name" value="Sensor_HK_TwoCompSys"/>
</dbReference>
<dbReference type="InterPro" id="IPR016381">
    <property type="entry name" value="Sig_transdc_His_kinase_DegS"/>
</dbReference>
<dbReference type="PANTHER" id="PTHR24421:SF10">
    <property type="entry name" value="NITRATE_NITRITE SENSOR PROTEIN NARQ"/>
    <property type="match status" value="1"/>
</dbReference>
<keyword evidence="6" id="KW-0004">4Fe-4S</keyword>
<evidence type="ECO:0000256" key="2">
    <source>
        <dbReference type="ARBA" id="ARBA00001966"/>
    </source>
</evidence>
<keyword evidence="13" id="KW-0067">ATP-binding</keyword>
<evidence type="ECO:0000256" key="17">
    <source>
        <dbReference type="ARBA" id="ARBA00024827"/>
    </source>
</evidence>
<keyword evidence="11" id="KW-0547">Nucleotide-binding</keyword>
<evidence type="ECO:0000259" key="20">
    <source>
        <dbReference type="PROSITE" id="PS50109"/>
    </source>
</evidence>
<dbReference type="Pfam" id="PF05384">
    <property type="entry name" value="DegS"/>
    <property type="match status" value="1"/>
</dbReference>
<comment type="catalytic activity">
    <reaction evidence="1">
        <text>ATP + protein L-histidine = ADP + protein N-phospho-L-histidine.</text>
        <dbReference type="EC" id="2.7.13.3"/>
    </reaction>
</comment>
<dbReference type="InterPro" id="IPR005467">
    <property type="entry name" value="His_kinase_dom"/>
</dbReference>
<dbReference type="PIRSF" id="PIRSF003169">
    <property type="entry name" value="STHK_DegS"/>
    <property type="match status" value="1"/>
</dbReference>
<dbReference type="Pfam" id="PF07730">
    <property type="entry name" value="HisKA_3"/>
    <property type="match status" value="1"/>
</dbReference>
<proteinExistence type="predicted"/>
<protein>
    <recommendedName>
        <fullName evidence="5">Oxygen sensor histidine kinase NreB</fullName>
        <ecNumber evidence="4">2.7.13.3</ecNumber>
    </recommendedName>
    <alternativeName>
        <fullName evidence="18">Nitrogen regulation protein B</fullName>
    </alternativeName>
</protein>
<comment type="function">
    <text evidence="17">Member of the two-component regulatory system NreB/NreC involved in the control of dissimilatory nitrate/nitrite reduction in response to oxygen. NreB functions as a direct oxygen sensor histidine kinase which is autophosphorylated, in the absence of oxygen, probably at the conserved histidine residue, and transfers its phosphate group probably to a conserved aspartate residue of NreC. NreB/NreC activates the expression of the nitrate (narGHJI) and nitrite (nir) reductase operons, as well as the putative nitrate transporter gene narT.</text>
</comment>
<evidence type="ECO:0000256" key="1">
    <source>
        <dbReference type="ARBA" id="ARBA00000085"/>
    </source>
</evidence>
<evidence type="ECO:0000256" key="10">
    <source>
        <dbReference type="ARBA" id="ARBA00022723"/>
    </source>
</evidence>
<keyword evidence="14" id="KW-0408">Iron</keyword>
<evidence type="ECO:0000256" key="16">
    <source>
        <dbReference type="ARBA" id="ARBA00023014"/>
    </source>
</evidence>
<accession>A0ABU9VS86</accession>
<dbReference type="RefSeq" id="WP_343185062.1">
    <property type="nucleotide sequence ID" value="NZ_JBCITM010000003.1"/>
</dbReference>
<keyword evidence="19" id="KW-0175">Coiled coil</keyword>
<organism evidence="21 22">
    <name type="scientific">Anoxynatronum sibiricum</name>
    <dbReference type="NCBI Taxonomy" id="210623"/>
    <lineage>
        <taxon>Bacteria</taxon>
        <taxon>Bacillati</taxon>
        <taxon>Bacillota</taxon>
        <taxon>Clostridia</taxon>
        <taxon>Eubacteriales</taxon>
        <taxon>Clostridiaceae</taxon>
        <taxon>Anoxynatronum</taxon>
    </lineage>
</organism>
<keyword evidence="7" id="KW-0963">Cytoplasm</keyword>
<evidence type="ECO:0000256" key="5">
    <source>
        <dbReference type="ARBA" id="ARBA00017322"/>
    </source>
</evidence>
<feature type="domain" description="Histidine kinase" evidence="20">
    <location>
        <begin position="192"/>
        <end position="382"/>
    </location>
</feature>
<sequence>MAQEYVNNAEKMNQVLSRIFTAIEESKEEIFEMTDTLNKECSRLEDKLSHINDKVKAVIDEVEVLERKEKRSRRVLVDVSRDFSRHSEEMIRNAYEQANDLQIQLIIKRQEEEELARERKDVEMHIRNARATLERAERLTTKFSVALEFLEGNMEDFSNTITDLEQRQLLGRKIIQVQEEERRRVSREIHDGPAQTFSNILLKIDLCEKLMNIDMKRAREETASLKQIVRQSTKEIRKIIYNLRPMAIDDLGLEPTLRRYIEDFETDSGLKIVFEVVGELQLEDAIHKLALFRVVQEALNNVNKHAKATACTVMLKKESEQVMLMIRDNGRGFDLNRVRVSQENGFGIMNMKERVELLNGNLKIDSTPGQGTILTVTLPLQLQEV</sequence>